<dbReference type="Pfam" id="PF10230">
    <property type="entry name" value="LIDHydrolase"/>
    <property type="match status" value="1"/>
</dbReference>
<comment type="similarity">
    <text evidence="2">Belongs to the AB hydrolase superfamily. LDAH family.</text>
</comment>
<accession>A0A0C3HUG4</accession>
<dbReference type="STRING" id="913774.A0A0C3HUG4"/>
<evidence type="ECO:0000256" key="2">
    <source>
        <dbReference type="ARBA" id="ARBA00008300"/>
    </source>
</evidence>
<proteinExistence type="inferred from homology"/>
<evidence type="ECO:0000256" key="4">
    <source>
        <dbReference type="ARBA" id="ARBA00022801"/>
    </source>
</evidence>
<dbReference type="Proteomes" id="UP000054321">
    <property type="component" value="Unassembled WGS sequence"/>
</dbReference>
<dbReference type="GO" id="GO:0019915">
    <property type="term" value="P:lipid storage"/>
    <property type="evidence" value="ECO:0007669"/>
    <property type="project" value="InterPro"/>
</dbReference>
<keyword evidence="4" id="KW-0378">Hydrolase</keyword>
<reference evidence="5 6" key="1">
    <citation type="submission" date="2014-04" db="EMBL/GenBank/DDBJ databases">
        <authorList>
            <consortium name="DOE Joint Genome Institute"/>
            <person name="Kuo A."/>
            <person name="Martino E."/>
            <person name="Perotto S."/>
            <person name="Kohler A."/>
            <person name="Nagy L.G."/>
            <person name="Floudas D."/>
            <person name="Copeland A."/>
            <person name="Barry K.W."/>
            <person name="Cichocki N."/>
            <person name="Veneault-Fourrey C."/>
            <person name="LaButti K."/>
            <person name="Lindquist E.A."/>
            <person name="Lipzen A."/>
            <person name="Lundell T."/>
            <person name="Morin E."/>
            <person name="Murat C."/>
            <person name="Sun H."/>
            <person name="Tunlid A."/>
            <person name="Henrissat B."/>
            <person name="Grigoriev I.V."/>
            <person name="Hibbett D.S."/>
            <person name="Martin F."/>
            <person name="Nordberg H.P."/>
            <person name="Cantor M.N."/>
            <person name="Hua S.X."/>
        </authorList>
    </citation>
    <scope>NUCLEOTIDE SEQUENCE [LARGE SCALE GENOMIC DNA]</scope>
    <source>
        <strain evidence="5 6">Zn</strain>
    </source>
</reference>
<evidence type="ECO:0000256" key="3">
    <source>
        <dbReference type="ARBA" id="ARBA00022677"/>
    </source>
</evidence>
<organism evidence="5 6">
    <name type="scientific">Oidiodendron maius (strain Zn)</name>
    <dbReference type="NCBI Taxonomy" id="913774"/>
    <lineage>
        <taxon>Eukaryota</taxon>
        <taxon>Fungi</taxon>
        <taxon>Dikarya</taxon>
        <taxon>Ascomycota</taxon>
        <taxon>Pezizomycotina</taxon>
        <taxon>Leotiomycetes</taxon>
        <taxon>Leotiomycetes incertae sedis</taxon>
        <taxon>Myxotrichaceae</taxon>
        <taxon>Oidiodendron</taxon>
    </lineage>
</organism>
<gene>
    <name evidence="5" type="ORF">OIDMADRAFT_112461</name>
</gene>
<protein>
    <recommendedName>
        <fullName evidence="7">Lipid droplet-associated hydrolase</fullName>
    </recommendedName>
</protein>
<dbReference type="PANTHER" id="PTHR13390">
    <property type="entry name" value="LIPASE"/>
    <property type="match status" value="1"/>
</dbReference>
<keyword evidence="6" id="KW-1185">Reference proteome</keyword>
<dbReference type="GO" id="GO:0016298">
    <property type="term" value="F:lipase activity"/>
    <property type="evidence" value="ECO:0007669"/>
    <property type="project" value="InterPro"/>
</dbReference>
<dbReference type="OrthoDB" id="448051at2759"/>
<dbReference type="AlphaFoldDB" id="A0A0C3HUG4"/>
<name>A0A0C3HUG4_OIDMZ</name>
<dbReference type="InParanoid" id="A0A0C3HUG4"/>
<dbReference type="InterPro" id="IPR019363">
    <property type="entry name" value="LDAH"/>
</dbReference>
<dbReference type="SUPFAM" id="SSF53474">
    <property type="entry name" value="alpha/beta-Hydrolases"/>
    <property type="match status" value="1"/>
</dbReference>
<dbReference type="GO" id="GO:0005811">
    <property type="term" value="C:lipid droplet"/>
    <property type="evidence" value="ECO:0007669"/>
    <property type="project" value="UniProtKB-SubCell"/>
</dbReference>
<dbReference type="Gene3D" id="3.40.50.1820">
    <property type="entry name" value="alpha/beta hydrolase"/>
    <property type="match status" value="1"/>
</dbReference>
<evidence type="ECO:0000256" key="1">
    <source>
        <dbReference type="ARBA" id="ARBA00004502"/>
    </source>
</evidence>
<evidence type="ECO:0000313" key="5">
    <source>
        <dbReference type="EMBL" id="KIN05902.1"/>
    </source>
</evidence>
<evidence type="ECO:0000313" key="6">
    <source>
        <dbReference type="Proteomes" id="UP000054321"/>
    </source>
</evidence>
<dbReference type="HOGENOM" id="CLU_018394_3_0_1"/>
<dbReference type="EMBL" id="KN832871">
    <property type="protein sequence ID" value="KIN05902.1"/>
    <property type="molecule type" value="Genomic_DNA"/>
</dbReference>
<dbReference type="InterPro" id="IPR029058">
    <property type="entry name" value="AB_hydrolase_fold"/>
</dbReference>
<keyword evidence="3" id="KW-0551">Lipid droplet</keyword>
<evidence type="ECO:0008006" key="7">
    <source>
        <dbReference type="Google" id="ProtNLM"/>
    </source>
</evidence>
<reference evidence="6" key="2">
    <citation type="submission" date="2015-01" db="EMBL/GenBank/DDBJ databases">
        <title>Evolutionary Origins and Diversification of the Mycorrhizal Mutualists.</title>
        <authorList>
            <consortium name="DOE Joint Genome Institute"/>
            <consortium name="Mycorrhizal Genomics Consortium"/>
            <person name="Kohler A."/>
            <person name="Kuo A."/>
            <person name="Nagy L.G."/>
            <person name="Floudas D."/>
            <person name="Copeland A."/>
            <person name="Barry K.W."/>
            <person name="Cichocki N."/>
            <person name="Veneault-Fourrey C."/>
            <person name="LaButti K."/>
            <person name="Lindquist E.A."/>
            <person name="Lipzen A."/>
            <person name="Lundell T."/>
            <person name="Morin E."/>
            <person name="Murat C."/>
            <person name="Riley R."/>
            <person name="Ohm R."/>
            <person name="Sun H."/>
            <person name="Tunlid A."/>
            <person name="Henrissat B."/>
            <person name="Grigoriev I.V."/>
            <person name="Hibbett D.S."/>
            <person name="Martin F."/>
        </authorList>
    </citation>
    <scope>NUCLEOTIDE SEQUENCE [LARGE SCALE GENOMIC DNA]</scope>
    <source>
        <strain evidence="6">Zn</strain>
    </source>
</reference>
<dbReference type="FunCoup" id="A0A0C3HUG4">
    <property type="interactions" value="89"/>
</dbReference>
<comment type="subcellular location">
    <subcellularLocation>
        <location evidence="1">Lipid droplet</location>
    </subcellularLocation>
</comment>
<sequence length="326" mass="36853">MPSTISITPEHENPSASYHLIFLITGNPGLVSYYNVFLTTLHRLLSEKESDKDVFHIYGESLAGFEDNDTPSKVTGLPYSLEEQIETRMQSLKNQHIPSGPRQDQAYDSIILIGHSVGTYIILEMLQRLKRSPHLNIRAGILLFPTVTRLADSPRGLKFSPILRMSGFPRLVGFLVNTLTWLAPRSAVKAFARLMTGMEEEPLEVTTKFLTSRMGVWQALYLGKDEMENITEDKWDNDVWGVEHEDAASMVRIPKLIFYFGAADYWVANHTRDALIAARGRVREKSSSKPVMLIDENGLDHAFCTRQSETVAEKVSLWVNEIIISL</sequence>
<dbReference type="PANTHER" id="PTHR13390:SF0">
    <property type="entry name" value="LIPID DROPLET-ASSOCIATED HYDROLASE"/>
    <property type="match status" value="1"/>
</dbReference>